<keyword evidence="3" id="KW-1185">Reference proteome</keyword>
<evidence type="ECO:0000313" key="3">
    <source>
        <dbReference type="Proteomes" id="UP000267342"/>
    </source>
</evidence>
<dbReference type="Pfam" id="PF00501">
    <property type="entry name" value="AMP-binding"/>
    <property type="match status" value="1"/>
</dbReference>
<dbReference type="PANTHER" id="PTHR43767:SF1">
    <property type="entry name" value="NONRIBOSOMAL PEPTIDE SYNTHASE PES1 (EUROFUNG)-RELATED"/>
    <property type="match status" value="1"/>
</dbReference>
<dbReference type="KEGG" id="zpl:ZBT109_0796"/>
<dbReference type="Proteomes" id="UP000267342">
    <property type="component" value="Chromosome"/>
</dbReference>
<dbReference type="InterPro" id="IPR050237">
    <property type="entry name" value="ATP-dep_AMP-bd_enzyme"/>
</dbReference>
<dbReference type="STRING" id="1123510.GCA_000620025_01560"/>
<reference evidence="2 3" key="1">
    <citation type="submission" date="2018-09" db="EMBL/GenBank/DDBJ databases">
        <title>Zymobacter palmae IAM14233 (=T109) whole genome analysis.</title>
        <authorList>
            <person name="Yanase H."/>
        </authorList>
    </citation>
    <scope>NUCLEOTIDE SEQUENCE [LARGE SCALE GENOMIC DNA]</scope>
    <source>
        <strain evidence="2 3">IAM14233</strain>
    </source>
</reference>
<evidence type="ECO:0000313" key="2">
    <source>
        <dbReference type="EMBL" id="BBG29572.1"/>
    </source>
</evidence>
<dbReference type="InterPro" id="IPR020845">
    <property type="entry name" value="AMP-binding_CS"/>
</dbReference>
<dbReference type="AlphaFoldDB" id="A0A348HD70"/>
<feature type="domain" description="AMP-dependent synthetase/ligase" evidence="1">
    <location>
        <begin position="35"/>
        <end position="234"/>
    </location>
</feature>
<evidence type="ECO:0000259" key="1">
    <source>
        <dbReference type="Pfam" id="PF00501"/>
    </source>
</evidence>
<dbReference type="EMBL" id="AP018933">
    <property type="protein sequence ID" value="BBG29572.1"/>
    <property type="molecule type" value="Genomic_DNA"/>
</dbReference>
<dbReference type="InterPro" id="IPR000873">
    <property type="entry name" value="AMP-dep_synth/lig_dom"/>
</dbReference>
<organism evidence="2 3">
    <name type="scientific">Zymobacter palmae</name>
    <dbReference type="NCBI Taxonomy" id="33074"/>
    <lineage>
        <taxon>Bacteria</taxon>
        <taxon>Pseudomonadati</taxon>
        <taxon>Pseudomonadota</taxon>
        <taxon>Gammaproteobacteria</taxon>
        <taxon>Oceanospirillales</taxon>
        <taxon>Halomonadaceae</taxon>
        <taxon>Zymobacter group</taxon>
        <taxon>Zymobacter</taxon>
    </lineage>
</organism>
<sequence length="270" mass="29424">MCTTSTFTQSKAGTTMSTHDALLAPFATPLDEQLAEWAIRYASKTALVEGHHRLSYCALNERVDTAARHLHTLGIAPSDHVLLQLPNSADFVIVLFALLRLGALPILMVPSLRERDLLPLLDATQPTAYIMEVAQHQAQAETFRTHCPALRLVIGRGDNSGMPDDSTVHPLSRLYAPCTQPLPHLQRQGSDIAVLLLSGGTTGTPKLIPRTHADYSYNFRASAEVCGMDDRSVYLAGGTAYRPQLPTGLPRCTRHTVTGRSCGAIRYSQL</sequence>
<dbReference type="PROSITE" id="PS00455">
    <property type="entry name" value="AMP_BINDING"/>
    <property type="match status" value="1"/>
</dbReference>
<protein>
    <submittedName>
        <fullName evidence="2">Peptide arylation enzymes</fullName>
    </submittedName>
</protein>
<dbReference type="PANTHER" id="PTHR43767">
    <property type="entry name" value="LONG-CHAIN-FATTY-ACID--COA LIGASE"/>
    <property type="match status" value="1"/>
</dbReference>
<dbReference type="Gene3D" id="3.40.50.980">
    <property type="match status" value="2"/>
</dbReference>
<dbReference type="SUPFAM" id="SSF56801">
    <property type="entry name" value="Acetyl-CoA synthetase-like"/>
    <property type="match status" value="1"/>
</dbReference>
<name>A0A348HD70_9GAMM</name>
<gene>
    <name evidence="2" type="ORF">ZBT109_0796</name>
</gene>
<accession>A0A348HD70</accession>
<proteinExistence type="predicted"/>